<evidence type="ECO:0000313" key="3">
    <source>
        <dbReference type="Proteomes" id="UP000603453"/>
    </source>
</evidence>
<dbReference type="EMBL" id="JAEPRD010000032">
    <property type="protein sequence ID" value="KAG2206087.1"/>
    <property type="molecule type" value="Genomic_DNA"/>
</dbReference>
<feature type="region of interest" description="Disordered" evidence="1">
    <location>
        <begin position="697"/>
        <end position="730"/>
    </location>
</feature>
<dbReference type="AlphaFoldDB" id="A0A8H7R800"/>
<feature type="non-terminal residue" evidence="2">
    <location>
        <position position="1"/>
    </location>
</feature>
<accession>A0A8H7R800</accession>
<sequence>TQTMTDTTDLGELPAVSTDPFQVIVDDGLPVELFTKEEQHKQLLEEHSVIPRTNDFQPTQYKKGIPLRREVQHIYYSAPELYYALGVEPWVEKFVKKDMKKNREYEQYDPLKGNSLMVTEWIDCECDMHTYTHTHTDFFFLKTVIASNMESKITIQHVVDLRYPIRQIHQSPLCTKELVIFLVRTTSSIHVFKMKGEEIAIVDEIKFPQLSRIRPAVDYSMPVHAELSPFSEYNYVYVTNNGYMALMDGLNHRTQYDGKEPIPVGTAYKAKWRSCSFGIMQTSVYIVSPQSIKLYTFRKVAIVKKTLVESKEAIVAFKATGELYCYATEKSIVLMNVLKDTPLLTCFHHMTDGPLTELFLDHLDGDQWRLTAFSNVTQRFMLLFFDYDKKSIRSVKMKAKHQFTLSQIKFEEFYNYTSRIYSVGCSIFGNEPMTRIYRTFEDGSMRVQYLKLGDPITTSITAPTLVSTSAHFDKLLEDTARGMLPQKLYGMHATEVAVIRPQKFIAMLNEIEAGTEKIPDTKKREIAAGLADIKTSTPFRALIEDFDCHGLQDLMEFRDEMVLHEDIQVLRQVSVPGVSASSENERLNQAHEKLISLSRTCIRPEVVREKDGFQYVDATFESTTTTKALAELWTVGGTDTFPAIRPDHLLKPETFLACQGGDKRAHQEDDEEVQVIPPLATSLDIGNLQERPIEGAHFASTSTQPVPGVFGSRIKKPKSKKKVKKTAGFK</sequence>
<protein>
    <submittedName>
        <fullName evidence="2">Uncharacterized protein</fullName>
    </submittedName>
</protein>
<name>A0A8H7R800_9FUNG</name>
<gene>
    <name evidence="2" type="ORF">INT47_003736</name>
</gene>
<dbReference type="OrthoDB" id="2214060at2759"/>
<proteinExistence type="predicted"/>
<dbReference type="Proteomes" id="UP000603453">
    <property type="component" value="Unassembled WGS sequence"/>
</dbReference>
<evidence type="ECO:0000256" key="1">
    <source>
        <dbReference type="SAM" id="MobiDB-lite"/>
    </source>
</evidence>
<feature type="compositionally biased region" description="Basic residues" evidence="1">
    <location>
        <begin position="713"/>
        <end position="730"/>
    </location>
</feature>
<evidence type="ECO:0000313" key="2">
    <source>
        <dbReference type="EMBL" id="KAG2206087.1"/>
    </source>
</evidence>
<reference evidence="2" key="1">
    <citation type="submission" date="2020-12" db="EMBL/GenBank/DDBJ databases">
        <title>Metabolic potential, ecology and presence of endohyphal bacteria is reflected in genomic diversity of Mucoromycotina.</title>
        <authorList>
            <person name="Muszewska A."/>
            <person name="Okrasinska A."/>
            <person name="Steczkiewicz K."/>
            <person name="Drgas O."/>
            <person name="Orlowska M."/>
            <person name="Perlinska-Lenart U."/>
            <person name="Aleksandrzak-Piekarczyk T."/>
            <person name="Szatraj K."/>
            <person name="Zielenkiewicz U."/>
            <person name="Pilsyk S."/>
            <person name="Malc E."/>
            <person name="Mieczkowski P."/>
            <person name="Kruszewska J.S."/>
            <person name="Biernat P."/>
            <person name="Pawlowska J."/>
        </authorList>
    </citation>
    <scope>NUCLEOTIDE SEQUENCE</scope>
    <source>
        <strain evidence="2">WA0000017839</strain>
    </source>
</reference>
<comment type="caution">
    <text evidence="2">The sequence shown here is derived from an EMBL/GenBank/DDBJ whole genome shotgun (WGS) entry which is preliminary data.</text>
</comment>
<keyword evidence="3" id="KW-1185">Reference proteome</keyword>
<organism evidence="2 3">
    <name type="scientific">Mucor saturninus</name>
    <dbReference type="NCBI Taxonomy" id="64648"/>
    <lineage>
        <taxon>Eukaryota</taxon>
        <taxon>Fungi</taxon>
        <taxon>Fungi incertae sedis</taxon>
        <taxon>Mucoromycota</taxon>
        <taxon>Mucoromycotina</taxon>
        <taxon>Mucoromycetes</taxon>
        <taxon>Mucorales</taxon>
        <taxon>Mucorineae</taxon>
        <taxon>Mucoraceae</taxon>
        <taxon>Mucor</taxon>
    </lineage>
</organism>